<comment type="caution">
    <text evidence="2">The sequence shown here is derived from an EMBL/GenBank/DDBJ whole genome shotgun (WGS) entry which is preliminary data.</text>
</comment>
<reference evidence="2 3" key="1">
    <citation type="submission" date="2019-05" db="EMBL/GenBank/DDBJ databases">
        <title>Kocuria coralli sp. nov., a novel actinobacterium isolated from coral reef seawater.</title>
        <authorList>
            <person name="Li J."/>
        </authorList>
    </citation>
    <scope>NUCLEOTIDE SEQUENCE [LARGE SCALE GENOMIC DNA]</scope>
    <source>
        <strain evidence="2 3">SCSIO 13007</strain>
    </source>
</reference>
<evidence type="ECO:0008006" key="4">
    <source>
        <dbReference type="Google" id="ProtNLM"/>
    </source>
</evidence>
<dbReference type="OrthoDB" id="3535759at2"/>
<evidence type="ECO:0000256" key="1">
    <source>
        <dbReference type="SAM" id="MobiDB-lite"/>
    </source>
</evidence>
<dbReference type="Proteomes" id="UP000325957">
    <property type="component" value="Unassembled WGS sequence"/>
</dbReference>
<accession>A0A5J5KWG1</accession>
<evidence type="ECO:0000313" key="2">
    <source>
        <dbReference type="EMBL" id="KAA9393842.1"/>
    </source>
</evidence>
<feature type="region of interest" description="Disordered" evidence="1">
    <location>
        <begin position="1"/>
        <end position="44"/>
    </location>
</feature>
<protein>
    <recommendedName>
        <fullName evidence="4">DUF4913 domain-containing protein</fullName>
    </recommendedName>
</protein>
<gene>
    <name evidence="2" type="ORF">FCK90_10545</name>
</gene>
<keyword evidence="3" id="KW-1185">Reference proteome</keyword>
<evidence type="ECO:0000313" key="3">
    <source>
        <dbReference type="Proteomes" id="UP000325957"/>
    </source>
</evidence>
<dbReference type="AlphaFoldDB" id="A0A5J5KWG1"/>
<dbReference type="RefSeq" id="WP_158034254.1">
    <property type="nucleotide sequence ID" value="NZ_ML708620.1"/>
</dbReference>
<organism evidence="2 3">
    <name type="scientific">Kocuria coralli</name>
    <dbReference type="NCBI Taxonomy" id="1461025"/>
    <lineage>
        <taxon>Bacteria</taxon>
        <taxon>Bacillati</taxon>
        <taxon>Actinomycetota</taxon>
        <taxon>Actinomycetes</taxon>
        <taxon>Micrococcales</taxon>
        <taxon>Micrococcaceae</taxon>
        <taxon>Kocuria</taxon>
    </lineage>
</organism>
<sequence>MSDMVEGPGPEPGEDVLGVDAGSLWGTEPPPDDEETAPPPYEDPAVAGLAAQTEGPEALLATRWRDVKAEDAPTAWVFLRGWVDWLVFAHKIPEKEIPRCWYRHTEIVEELWAAAAAEHQAWEATTASMNPMTAWHFHLSMMRTRLEGKAQECVANKKHIPDEAYSQTHAPGALLVDEADWAKHLATVTDVQPVLPVADGQDVSWRMAVVDDEGLVVTSEGLHPAAVAATTMVTVSAPRILGRDETDGAVLLAGEATAGQRIQETWWEYSADGISWHRVETSRQSHTRGHAAKQ</sequence>
<proteinExistence type="predicted"/>
<dbReference type="EMBL" id="SZWF01000014">
    <property type="protein sequence ID" value="KAA9393842.1"/>
    <property type="molecule type" value="Genomic_DNA"/>
</dbReference>
<name>A0A5J5KWG1_9MICC</name>